<evidence type="ECO:0000256" key="3">
    <source>
        <dbReference type="PROSITE-ProRule" id="PRU00090"/>
    </source>
</evidence>
<dbReference type="CDD" id="cd07066">
    <property type="entry name" value="CRD_FZ"/>
    <property type="match status" value="1"/>
</dbReference>
<dbReference type="SMART" id="SM00063">
    <property type="entry name" value="FRI"/>
    <property type="match status" value="1"/>
</dbReference>
<feature type="disulfide bond" evidence="3">
    <location>
        <begin position="74"/>
        <end position="112"/>
    </location>
</feature>
<organism evidence="7 8">
    <name type="scientific">Porites lobata</name>
    <dbReference type="NCBI Taxonomy" id="104759"/>
    <lineage>
        <taxon>Eukaryota</taxon>
        <taxon>Metazoa</taxon>
        <taxon>Cnidaria</taxon>
        <taxon>Anthozoa</taxon>
        <taxon>Hexacorallia</taxon>
        <taxon>Scleractinia</taxon>
        <taxon>Fungiina</taxon>
        <taxon>Poritidae</taxon>
        <taxon>Porites</taxon>
    </lineage>
</organism>
<comment type="caution">
    <text evidence="3">Lacks conserved residue(s) required for the propagation of feature annotation.</text>
</comment>
<feature type="compositionally biased region" description="Low complexity" evidence="4">
    <location>
        <begin position="295"/>
        <end position="323"/>
    </location>
</feature>
<keyword evidence="5" id="KW-0472">Membrane</keyword>
<gene>
    <name evidence="7" type="ORF">PLOB_00013789</name>
</gene>
<dbReference type="PANTHER" id="PTHR11309:SF126">
    <property type="entry name" value="FRIZZLED-2"/>
    <property type="match status" value="1"/>
</dbReference>
<dbReference type="SUPFAM" id="SSF63501">
    <property type="entry name" value="Frizzled cysteine-rich domain"/>
    <property type="match status" value="2"/>
</dbReference>
<dbReference type="PANTHER" id="PTHR11309">
    <property type="entry name" value="FRIZZLED"/>
    <property type="match status" value="1"/>
</dbReference>
<evidence type="ECO:0000256" key="1">
    <source>
        <dbReference type="ARBA" id="ARBA00022473"/>
    </source>
</evidence>
<keyword evidence="5" id="KW-1133">Transmembrane helix</keyword>
<reference evidence="7 8" key="1">
    <citation type="submission" date="2022-05" db="EMBL/GenBank/DDBJ databases">
        <authorList>
            <consortium name="Genoscope - CEA"/>
            <person name="William W."/>
        </authorList>
    </citation>
    <scope>NUCLEOTIDE SEQUENCE [LARGE SCALE GENOMIC DNA]</scope>
</reference>
<feature type="domain" description="FZ" evidence="6">
    <location>
        <begin position="201"/>
        <end position="273"/>
    </location>
</feature>
<proteinExistence type="predicted"/>
<feature type="region of interest" description="Disordered" evidence="4">
    <location>
        <begin position="283"/>
        <end position="327"/>
    </location>
</feature>
<dbReference type="InterPro" id="IPR020067">
    <property type="entry name" value="Frizzled_dom"/>
</dbReference>
<dbReference type="PROSITE" id="PS50038">
    <property type="entry name" value="FZ"/>
    <property type="match status" value="2"/>
</dbReference>
<keyword evidence="5" id="KW-0812">Transmembrane</keyword>
<keyword evidence="2 3" id="KW-1015">Disulfide bond</keyword>
<accession>A0ABN8NDJ8</accession>
<keyword evidence="8" id="KW-1185">Reference proteome</keyword>
<comment type="caution">
    <text evidence="7">The sequence shown here is derived from an EMBL/GenBank/DDBJ whole genome shotgun (WGS) entry which is preliminary data.</text>
</comment>
<evidence type="ECO:0000256" key="5">
    <source>
        <dbReference type="SAM" id="Phobius"/>
    </source>
</evidence>
<evidence type="ECO:0000259" key="6">
    <source>
        <dbReference type="PROSITE" id="PS50038"/>
    </source>
</evidence>
<feature type="transmembrane region" description="Helical" evidence="5">
    <location>
        <begin position="341"/>
        <end position="364"/>
    </location>
</feature>
<dbReference type="EMBL" id="CALNXK010000018">
    <property type="protein sequence ID" value="CAH3105415.1"/>
    <property type="molecule type" value="Genomic_DNA"/>
</dbReference>
<name>A0ABN8NDJ8_9CNID</name>
<evidence type="ECO:0000313" key="7">
    <source>
        <dbReference type="EMBL" id="CAH3105415.1"/>
    </source>
</evidence>
<dbReference type="Proteomes" id="UP001159405">
    <property type="component" value="Unassembled WGS sequence"/>
</dbReference>
<dbReference type="Gene3D" id="1.10.2000.10">
    <property type="entry name" value="Frizzled cysteine-rich domain"/>
    <property type="match status" value="2"/>
</dbReference>
<protein>
    <recommendedName>
        <fullName evidence="6">FZ domain-containing protein</fullName>
    </recommendedName>
</protein>
<dbReference type="InterPro" id="IPR036790">
    <property type="entry name" value="Frizzled_dom_sf"/>
</dbReference>
<feature type="domain" description="FZ" evidence="6">
    <location>
        <begin position="27"/>
        <end position="143"/>
    </location>
</feature>
<dbReference type="InterPro" id="IPR015526">
    <property type="entry name" value="Frizzled/SFRP"/>
</dbReference>
<evidence type="ECO:0000256" key="2">
    <source>
        <dbReference type="ARBA" id="ARBA00023157"/>
    </source>
</evidence>
<dbReference type="Pfam" id="PF01392">
    <property type="entry name" value="Fz"/>
    <property type="match status" value="2"/>
</dbReference>
<evidence type="ECO:0000313" key="8">
    <source>
        <dbReference type="Proteomes" id="UP001159405"/>
    </source>
</evidence>
<sequence>MEISAVATALLSVVFIYLPIGVFSSICYRLNPLLFERCINLGYNYTASFPNDINVREKTLAYQLEQDTRQFKQCSRHLDIMLCAIYVPKCVEDVNFPVLPCREVCEEFVRDCEAEVDYEKIEWIKGLCRLLPSIRKDRKCLRPANYKPPENITAAILQNCAKLRMSSCSHLGYKHTTQSSDLQVILNNVLKGKNFGNHSTCSSTIKNILCAEFAPPCFPEHKDKIVLHTVCKSDCENVRKKCPELYRKHFSEHSFCELMATEKSDLDGFCKLTKWPTAVRWPTHPNLTEAPTLHSSKPTTSSSSSRPSSPDSPSCHSSGNLPNSVPPSPNVPLHAKVSTPVLVTSVCTVILVMTVIGIVFLLVLRKRRRCYQGWSVRGYREQLNELETMVSLRT</sequence>
<evidence type="ECO:0000256" key="4">
    <source>
        <dbReference type="SAM" id="MobiDB-lite"/>
    </source>
</evidence>
<keyword evidence="1" id="KW-0217">Developmental protein</keyword>